<reference evidence="1" key="2">
    <citation type="journal article" date="2015" name="Data Brief">
        <title>Shoot transcriptome of the giant reed, Arundo donax.</title>
        <authorList>
            <person name="Barrero R.A."/>
            <person name="Guerrero F.D."/>
            <person name="Moolhuijzen P."/>
            <person name="Goolsby J.A."/>
            <person name="Tidwell J."/>
            <person name="Bellgard S.E."/>
            <person name="Bellgard M.I."/>
        </authorList>
    </citation>
    <scope>NUCLEOTIDE SEQUENCE</scope>
    <source>
        <tissue evidence="1">Shoot tissue taken approximately 20 cm above the soil surface</tissue>
    </source>
</reference>
<protein>
    <submittedName>
        <fullName evidence="1">Uncharacterized protein</fullName>
    </submittedName>
</protein>
<dbReference type="AlphaFoldDB" id="A0A0A9E2C2"/>
<evidence type="ECO:0000313" key="1">
    <source>
        <dbReference type="EMBL" id="JAD93158.1"/>
    </source>
</evidence>
<accession>A0A0A9E2C2</accession>
<name>A0A0A9E2C2_ARUDO</name>
<sequence>MSASPAPPHSAAKLRRLPTTDWLRIEQRHGRAELRLSFTASPPPTNRHLYLPPPPHPPPVQRHPSVCHLHPARLLDFSRPMATSPTQLPSRRSPCTMLSPAMPTPHQLATSLVCTSGLTSLALSLPSSCPLRHSLMLSSPRASCFLLPELSAAKVLEDGLMMFLFLAVDLGA</sequence>
<reference evidence="1" key="1">
    <citation type="submission" date="2014-09" db="EMBL/GenBank/DDBJ databases">
        <authorList>
            <person name="Magalhaes I.L.F."/>
            <person name="Oliveira U."/>
            <person name="Santos F.R."/>
            <person name="Vidigal T.H.D.A."/>
            <person name="Brescovit A.D."/>
            <person name="Santos A.J."/>
        </authorList>
    </citation>
    <scope>NUCLEOTIDE SEQUENCE</scope>
    <source>
        <tissue evidence="1">Shoot tissue taken approximately 20 cm above the soil surface</tissue>
    </source>
</reference>
<proteinExistence type="predicted"/>
<dbReference type="EMBL" id="GBRH01204737">
    <property type="protein sequence ID" value="JAD93158.1"/>
    <property type="molecule type" value="Transcribed_RNA"/>
</dbReference>
<organism evidence="1">
    <name type="scientific">Arundo donax</name>
    <name type="common">Giant reed</name>
    <name type="synonym">Donax arundinaceus</name>
    <dbReference type="NCBI Taxonomy" id="35708"/>
    <lineage>
        <taxon>Eukaryota</taxon>
        <taxon>Viridiplantae</taxon>
        <taxon>Streptophyta</taxon>
        <taxon>Embryophyta</taxon>
        <taxon>Tracheophyta</taxon>
        <taxon>Spermatophyta</taxon>
        <taxon>Magnoliopsida</taxon>
        <taxon>Liliopsida</taxon>
        <taxon>Poales</taxon>
        <taxon>Poaceae</taxon>
        <taxon>PACMAD clade</taxon>
        <taxon>Arundinoideae</taxon>
        <taxon>Arundineae</taxon>
        <taxon>Arundo</taxon>
    </lineage>
</organism>